<dbReference type="PANTHER" id="PTHR30555">
    <property type="entry name" value="HYDROPEROXIDASE I, BIFUNCTIONAL CATALASE-PEROXIDASE"/>
    <property type="match status" value="1"/>
</dbReference>
<comment type="catalytic activity">
    <reaction evidence="8 9">
        <text>H2O2 + AH2 = A + 2 H2O</text>
        <dbReference type="Rhea" id="RHEA:30275"/>
        <dbReference type="ChEBI" id="CHEBI:13193"/>
        <dbReference type="ChEBI" id="CHEBI:15377"/>
        <dbReference type="ChEBI" id="CHEBI:16240"/>
        <dbReference type="ChEBI" id="CHEBI:17499"/>
        <dbReference type="EC" id="1.11.1.21"/>
    </reaction>
</comment>
<dbReference type="EMBL" id="BAABHV010000010">
    <property type="protein sequence ID" value="GAA5054087.1"/>
    <property type="molecule type" value="Genomic_DNA"/>
</dbReference>
<dbReference type="InterPro" id="IPR000763">
    <property type="entry name" value="Catalase_peroxidase"/>
</dbReference>
<evidence type="ECO:0000256" key="5">
    <source>
        <dbReference type="ARBA" id="ARBA00023004"/>
    </source>
</evidence>
<keyword evidence="12" id="KW-1185">Reference proteome</keyword>
<dbReference type="HAMAP" id="MF_01961">
    <property type="entry name" value="Catal_peroxid"/>
    <property type="match status" value="1"/>
</dbReference>
<proteinExistence type="inferred from homology"/>
<dbReference type="InterPro" id="IPR002016">
    <property type="entry name" value="Haem_peroxidase"/>
</dbReference>
<dbReference type="PANTHER" id="PTHR30555:SF0">
    <property type="entry name" value="CATALASE-PEROXIDASE"/>
    <property type="match status" value="1"/>
</dbReference>
<evidence type="ECO:0000259" key="10">
    <source>
        <dbReference type="PROSITE" id="PS50873"/>
    </source>
</evidence>
<evidence type="ECO:0000256" key="3">
    <source>
        <dbReference type="ARBA" id="ARBA00022723"/>
    </source>
</evidence>
<dbReference type="PROSITE" id="PS50873">
    <property type="entry name" value="PEROXIDASE_4"/>
    <property type="match status" value="1"/>
</dbReference>
<dbReference type="RefSeq" id="WP_346032650.1">
    <property type="nucleotide sequence ID" value="NZ_BAABHV010000010.1"/>
</dbReference>
<dbReference type="PRINTS" id="PR00460">
    <property type="entry name" value="BPEROXIDASE"/>
</dbReference>
<comment type="similarity">
    <text evidence="8 9">Belongs to the peroxidase family. Peroxidase/catalase subfamily.</text>
</comment>
<evidence type="ECO:0000256" key="1">
    <source>
        <dbReference type="ARBA" id="ARBA00022559"/>
    </source>
</evidence>
<feature type="binding site" description="axial binding residue" evidence="8">
    <location>
        <position position="269"/>
    </location>
    <ligand>
        <name>heme b</name>
        <dbReference type="ChEBI" id="CHEBI:60344"/>
    </ligand>
    <ligandPart>
        <name>Fe</name>
        <dbReference type="ChEBI" id="CHEBI:18248"/>
    </ligandPart>
</feature>
<dbReference type="Gene3D" id="1.10.520.10">
    <property type="match status" value="2"/>
</dbReference>
<evidence type="ECO:0000256" key="2">
    <source>
        <dbReference type="ARBA" id="ARBA00022617"/>
    </source>
</evidence>
<evidence type="ECO:0000256" key="9">
    <source>
        <dbReference type="RuleBase" id="RU003451"/>
    </source>
</evidence>
<feature type="active site" description="Proton acceptor" evidence="8">
    <location>
        <position position="101"/>
    </location>
</feature>
<sequence>MDAKTGSISGGCPFHGDAGTRSLLGRTNKDWWPDQLELGILKENGRRADPHDEDFDYAEAFNTVDYKALKADLTALMTDSKEWWPADYGHYGPFMIRMAWHAAGTYRTSDGRGGASSGQQRFAPLNSWPDNGNLDKARRLLWPIKQKYGKNVSWADLFVLAGNVAIESMGGPTFGFGGGRKDVYEPEMVYWGTEEEWVNEGVETRIIPDEGKALETPLAAIQMGLIYVNPEGPGGNPHDDEGMARDMRETFARMAMNDEETVALTAGGHTFGKCHGAVPADQLSGSPESEALELMGFGWATNPEQIEKGHITTSGIEGAWTNTPNHWSENYFRLLFDYDYELVQSPAGANQWQPINQKEEDMAPDARDPSKKVPTMMTTADMQLKRDPEYRKISERFRKDPKAFEDAFARAWFKLTHRDMGPKVRYMGPEVPEEDLIWQDPVPAGTTPSDSDVSAFKSKVLDSGLTVAELVKAAWASASTYRNSDHRGGANGARVRLAPQKDWAVNDPEELSKVLSKLDEIRGDLSMADAIVLAGAAAIEKAAKDGGHTVSVDVTTGRGDATDEQTDAESFEPLEPFADGFRNYLKTKMTVKTEELLVDRAHLLGLSIPEMTALVGGMRALGAVSHHAAHGDRIGVLTDRPGTLSNDFFVNLLDMGTKWKTVEDSGDEEYVGTDRATGKEKWHATRTDLVFGSNSQLRAISEVFAENGGEAKFIETFVSAWTKVMDADRFDIRCAKYHK</sequence>
<name>A0ABP9KCE9_9SPHN</name>
<dbReference type="SUPFAM" id="SSF48113">
    <property type="entry name" value="Heme-dependent peroxidases"/>
    <property type="match status" value="2"/>
</dbReference>
<dbReference type="InterPro" id="IPR010255">
    <property type="entry name" value="Haem_peroxidase_sf"/>
</dbReference>
<comment type="subunit">
    <text evidence="8">Homodimer or homotetramer.</text>
</comment>
<comment type="catalytic activity">
    <reaction evidence="7 8 9">
        <text>2 H2O2 = O2 + 2 H2O</text>
        <dbReference type="Rhea" id="RHEA:20309"/>
        <dbReference type="ChEBI" id="CHEBI:15377"/>
        <dbReference type="ChEBI" id="CHEBI:15379"/>
        <dbReference type="ChEBI" id="CHEBI:16240"/>
        <dbReference type="EC" id="1.11.1.21"/>
    </reaction>
</comment>
<comment type="cofactor">
    <cofactor evidence="8">
        <name>heme b</name>
        <dbReference type="ChEBI" id="CHEBI:60344"/>
    </cofactor>
    <text evidence="8">Binds 1 heme b (iron(II)-protoporphyrin IX) group per dimer.</text>
</comment>
<evidence type="ECO:0000256" key="4">
    <source>
        <dbReference type="ARBA" id="ARBA00023002"/>
    </source>
</evidence>
<feature type="site" description="Transition state stabilizer" evidence="8">
    <location>
        <position position="97"/>
    </location>
</feature>
<dbReference type="Pfam" id="PF00141">
    <property type="entry name" value="peroxidase"/>
    <property type="match status" value="2"/>
</dbReference>
<keyword evidence="3 8" id="KW-0479">Metal-binding</keyword>
<gene>
    <name evidence="8 11" type="primary">katG</name>
    <name evidence="11" type="ORF">GCM10023208_16620</name>
</gene>
<dbReference type="EC" id="1.11.1.21" evidence="8 9"/>
<keyword evidence="6 8" id="KW-0376">Hydrogen peroxide</keyword>
<evidence type="ECO:0000256" key="8">
    <source>
        <dbReference type="HAMAP-Rule" id="MF_01961"/>
    </source>
</evidence>
<keyword evidence="4 8" id="KW-0560">Oxidoreductase</keyword>
<organism evidence="11 12">
    <name type="scientific">Erythrobacter westpacificensis</name>
    <dbReference type="NCBI Taxonomy" id="1055231"/>
    <lineage>
        <taxon>Bacteria</taxon>
        <taxon>Pseudomonadati</taxon>
        <taxon>Pseudomonadota</taxon>
        <taxon>Alphaproteobacteria</taxon>
        <taxon>Sphingomonadales</taxon>
        <taxon>Erythrobacteraceae</taxon>
        <taxon>Erythrobacter/Porphyrobacter group</taxon>
        <taxon>Erythrobacter</taxon>
    </lineage>
</organism>
<comment type="PTM">
    <text evidence="8">Formation of the three residue Trp-Tyr-Met cross-link is important for the catalase, but not the peroxidase activity of the enzyme.</text>
</comment>
<keyword evidence="2 8" id="KW-0349">Heme</keyword>
<dbReference type="Proteomes" id="UP001500518">
    <property type="component" value="Unassembled WGS sequence"/>
</dbReference>
<evidence type="ECO:0000313" key="12">
    <source>
        <dbReference type="Proteomes" id="UP001500518"/>
    </source>
</evidence>
<dbReference type="PRINTS" id="PR00458">
    <property type="entry name" value="PEROXIDASE"/>
</dbReference>
<dbReference type="NCBIfam" id="TIGR00198">
    <property type="entry name" value="cat_per_HPI"/>
    <property type="match status" value="1"/>
</dbReference>
<comment type="function">
    <text evidence="8">Bifunctional enzyme with both catalase and broad-spectrum peroxidase activity.</text>
</comment>
<evidence type="ECO:0000313" key="11">
    <source>
        <dbReference type="EMBL" id="GAA5054087.1"/>
    </source>
</evidence>
<dbReference type="InterPro" id="IPR019794">
    <property type="entry name" value="Peroxidases_AS"/>
</dbReference>
<comment type="caution">
    <text evidence="11">The sequence shown here is derived from an EMBL/GenBank/DDBJ whole genome shotgun (WGS) entry which is preliminary data.</text>
</comment>
<reference evidence="12" key="1">
    <citation type="journal article" date="2019" name="Int. J. Syst. Evol. Microbiol.">
        <title>The Global Catalogue of Microorganisms (GCM) 10K type strain sequencing project: providing services to taxonomists for standard genome sequencing and annotation.</title>
        <authorList>
            <consortium name="The Broad Institute Genomics Platform"/>
            <consortium name="The Broad Institute Genome Sequencing Center for Infectious Disease"/>
            <person name="Wu L."/>
            <person name="Ma J."/>
        </authorList>
    </citation>
    <scope>NUCLEOTIDE SEQUENCE [LARGE SCALE GENOMIC DNA]</scope>
    <source>
        <strain evidence="12">JCM 18014</strain>
    </source>
</reference>
<comment type="caution">
    <text evidence="8">Lacks conserved residue(s) required for the propagation of feature annotation.</text>
</comment>
<dbReference type="Gene3D" id="1.10.420.10">
    <property type="entry name" value="Peroxidase, domain 2"/>
    <property type="match status" value="2"/>
</dbReference>
<accession>A0ABP9KCE9</accession>
<evidence type="ECO:0000256" key="6">
    <source>
        <dbReference type="ARBA" id="ARBA00023324"/>
    </source>
</evidence>
<evidence type="ECO:0000256" key="7">
    <source>
        <dbReference type="ARBA" id="ARBA00049145"/>
    </source>
</evidence>
<keyword evidence="5 8" id="KW-0408">Iron</keyword>
<feature type="domain" description="Plant heme peroxidase family profile" evidence="10">
    <location>
        <begin position="134"/>
        <end position="428"/>
    </location>
</feature>
<protein>
    <recommendedName>
        <fullName evidence="8 9">Catalase-peroxidase</fullName>
        <shortName evidence="8">CP</shortName>
        <ecNumber evidence="8 9">1.11.1.21</ecNumber>
    </recommendedName>
    <alternativeName>
        <fullName evidence="8">Peroxidase/catalase</fullName>
    </alternativeName>
</protein>
<keyword evidence="1 8" id="KW-0575">Peroxidase</keyword>
<dbReference type="PROSITE" id="PS00436">
    <property type="entry name" value="PEROXIDASE_2"/>
    <property type="match status" value="1"/>
</dbReference>
<dbReference type="NCBIfam" id="NF011635">
    <property type="entry name" value="PRK15061.1"/>
    <property type="match status" value="1"/>
</dbReference>